<evidence type="ECO:0000313" key="1">
    <source>
        <dbReference type="EMBL" id="MBM7130990.1"/>
    </source>
</evidence>
<comment type="caution">
    <text evidence="1">The sequence shown here is derived from an EMBL/GenBank/DDBJ whole genome shotgun (WGS) entry which is preliminary data.</text>
</comment>
<keyword evidence="2" id="KW-1185">Reference proteome</keyword>
<proteinExistence type="predicted"/>
<gene>
    <name evidence="1" type="ORF">ISS99_15810</name>
</gene>
<evidence type="ECO:0000313" key="2">
    <source>
        <dbReference type="Proteomes" id="UP001430193"/>
    </source>
</evidence>
<protein>
    <submittedName>
        <fullName evidence="1">Uncharacterized protein</fullName>
    </submittedName>
</protein>
<dbReference type="EMBL" id="JADIKF010000039">
    <property type="protein sequence ID" value="MBM7130990.1"/>
    <property type="molecule type" value="Genomic_DNA"/>
</dbReference>
<organism evidence="1 2">
    <name type="scientific">Dyella mobilis</name>
    <dbReference type="NCBI Taxonomy" id="1849582"/>
    <lineage>
        <taxon>Bacteria</taxon>
        <taxon>Pseudomonadati</taxon>
        <taxon>Pseudomonadota</taxon>
        <taxon>Gammaproteobacteria</taxon>
        <taxon>Lysobacterales</taxon>
        <taxon>Rhodanobacteraceae</taxon>
        <taxon>Dyella</taxon>
    </lineage>
</organism>
<sequence>MISKEFTSNYFLNLGWELVDAPDDLKIKRPWVKWLLIPLPSSKERENQFESLGDVWRHWKKSLRRYFLIRRCYELILARYEVADEQERQEIREWVKEKGCTFWRATFHGIEDEAARSVRQIRLNPGWIEQMRDIFRCSPELHWDGFYQVLQTLLSESDIKRERLALDESLPASSCQRVGAQRI</sequence>
<accession>A0ABS2KJB4</accession>
<reference evidence="1" key="1">
    <citation type="submission" date="2020-10" db="EMBL/GenBank/DDBJ databases">
        <title>Phylogeny of dyella-like bacteria.</title>
        <authorList>
            <person name="Fu J."/>
        </authorList>
    </citation>
    <scope>NUCLEOTIDE SEQUENCE</scope>
    <source>
        <strain evidence="1">DHON07</strain>
    </source>
</reference>
<dbReference type="RefSeq" id="WP_204632530.1">
    <property type="nucleotide sequence ID" value="NZ_BSOC01000002.1"/>
</dbReference>
<dbReference type="Proteomes" id="UP001430193">
    <property type="component" value="Unassembled WGS sequence"/>
</dbReference>
<name>A0ABS2KJB4_9GAMM</name>